<dbReference type="InterPro" id="IPR001296">
    <property type="entry name" value="Glyco_trans_1"/>
</dbReference>
<dbReference type="PANTHER" id="PTHR46401:SF2">
    <property type="entry name" value="GLYCOSYLTRANSFERASE WBBK-RELATED"/>
    <property type="match status" value="1"/>
</dbReference>
<evidence type="ECO:0000256" key="1">
    <source>
        <dbReference type="ARBA" id="ARBA00022679"/>
    </source>
</evidence>
<dbReference type="GO" id="GO:0009103">
    <property type="term" value="P:lipopolysaccharide biosynthetic process"/>
    <property type="evidence" value="ECO:0007669"/>
    <property type="project" value="TreeGrafter"/>
</dbReference>
<keyword evidence="1 3" id="KW-0808">Transferase</keyword>
<dbReference type="EMBL" id="RQHV01000042">
    <property type="protein sequence ID" value="TGN11158.1"/>
    <property type="molecule type" value="Genomic_DNA"/>
</dbReference>
<dbReference type="Gene3D" id="3.40.50.2000">
    <property type="entry name" value="Glycogen Phosphorylase B"/>
    <property type="match status" value="1"/>
</dbReference>
<evidence type="ECO:0000313" key="4">
    <source>
        <dbReference type="Proteomes" id="UP000298264"/>
    </source>
</evidence>
<dbReference type="CDD" id="cd03801">
    <property type="entry name" value="GT4_PimA-like"/>
    <property type="match status" value="1"/>
</dbReference>
<dbReference type="SUPFAM" id="SSF53756">
    <property type="entry name" value="UDP-Glycosyltransferase/glycogen phosphorylase"/>
    <property type="match status" value="1"/>
</dbReference>
<protein>
    <submittedName>
        <fullName evidence="3">Glycosyltransferase</fullName>
    </submittedName>
</protein>
<evidence type="ECO:0000313" key="3">
    <source>
        <dbReference type="EMBL" id="TGN11158.1"/>
    </source>
</evidence>
<dbReference type="RefSeq" id="WP_135763911.1">
    <property type="nucleotide sequence ID" value="NZ_RQHV01000042.1"/>
</dbReference>
<dbReference type="PANTHER" id="PTHR46401">
    <property type="entry name" value="GLYCOSYLTRANSFERASE WBBK-RELATED"/>
    <property type="match status" value="1"/>
</dbReference>
<dbReference type="OrthoDB" id="9787617at2"/>
<dbReference type="Proteomes" id="UP000298264">
    <property type="component" value="Unassembled WGS sequence"/>
</dbReference>
<dbReference type="GO" id="GO:0016757">
    <property type="term" value="F:glycosyltransferase activity"/>
    <property type="evidence" value="ECO:0007669"/>
    <property type="project" value="InterPro"/>
</dbReference>
<dbReference type="AlphaFoldDB" id="A0A4R9LSJ8"/>
<reference evidence="3" key="1">
    <citation type="journal article" date="2019" name="PLoS Negl. Trop. Dis.">
        <title>Revisiting the worldwide diversity of Leptospira species in the environment.</title>
        <authorList>
            <person name="Vincent A.T."/>
            <person name="Schiettekatte O."/>
            <person name="Bourhy P."/>
            <person name="Veyrier F.J."/>
            <person name="Picardeau M."/>
        </authorList>
    </citation>
    <scope>NUCLEOTIDE SEQUENCE [LARGE SCALE GENOMIC DNA]</scope>
    <source>
        <strain evidence="3">201400974</strain>
    </source>
</reference>
<comment type="caution">
    <text evidence="3">The sequence shown here is derived from an EMBL/GenBank/DDBJ whole genome shotgun (WGS) entry which is preliminary data.</text>
</comment>
<dbReference type="Pfam" id="PF00534">
    <property type="entry name" value="Glycos_transf_1"/>
    <property type="match status" value="1"/>
</dbReference>
<gene>
    <name evidence="3" type="ORF">EHS11_08375</name>
</gene>
<evidence type="ECO:0000259" key="2">
    <source>
        <dbReference type="Pfam" id="PF00534"/>
    </source>
</evidence>
<proteinExistence type="predicted"/>
<keyword evidence="4" id="KW-1185">Reference proteome</keyword>
<name>A0A4R9LSJ8_9LEPT</name>
<accession>A0A4R9LSJ8</accession>
<sequence>MRPLVHQFSAGFQVGDAISQEMLEIKKLLQVQGYRGNIYSENVNKADDKYAEKYLKAKISQNDWLIYHHSIHSGILPFLLKQPNPKILIYHNVTPHDFLEPYDLHFTYLLREGRQDLHTIKEYFQNYFAVSNFNNLELLELGFQNSKVMPLHLNFAKWNKNNIVVEKNRHPIQFLFVGRIAPNKRQDDLIRFAKIWKLKTNRDFRLKMVGFCNPNQQAYLDELHLMIKTYDLRKEVEIVPYVNESILTKYYLESSYFLSMSEHEGFCVPLLEAMHFELPVIAYDAGAVSETLNGNGLLFAKKDFEVLIQKIESIESDESLKAEIIQRQSQRLKDYISKISIAPLLEVLEK</sequence>
<feature type="domain" description="Glycosyl transferase family 1" evidence="2">
    <location>
        <begin position="166"/>
        <end position="328"/>
    </location>
</feature>
<organism evidence="3 4">
    <name type="scientific">Leptospira ilyithenensis</name>
    <dbReference type="NCBI Taxonomy" id="2484901"/>
    <lineage>
        <taxon>Bacteria</taxon>
        <taxon>Pseudomonadati</taxon>
        <taxon>Spirochaetota</taxon>
        <taxon>Spirochaetia</taxon>
        <taxon>Leptospirales</taxon>
        <taxon>Leptospiraceae</taxon>
        <taxon>Leptospira</taxon>
    </lineage>
</organism>